<keyword evidence="2" id="KW-0418">Kinase</keyword>
<evidence type="ECO:0000313" key="2">
    <source>
        <dbReference type="EMBL" id="KZV42023.1"/>
    </source>
</evidence>
<feature type="signal peptide" evidence="1">
    <location>
        <begin position="1"/>
        <end position="19"/>
    </location>
</feature>
<organism evidence="2 3">
    <name type="scientific">Dorcoceras hygrometricum</name>
    <dbReference type="NCBI Taxonomy" id="472368"/>
    <lineage>
        <taxon>Eukaryota</taxon>
        <taxon>Viridiplantae</taxon>
        <taxon>Streptophyta</taxon>
        <taxon>Embryophyta</taxon>
        <taxon>Tracheophyta</taxon>
        <taxon>Spermatophyta</taxon>
        <taxon>Magnoliopsida</taxon>
        <taxon>eudicotyledons</taxon>
        <taxon>Gunneridae</taxon>
        <taxon>Pentapetalae</taxon>
        <taxon>asterids</taxon>
        <taxon>lamiids</taxon>
        <taxon>Lamiales</taxon>
        <taxon>Gesneriaceae</taxon>
        <taxon>Didymocarpoideae</taxon>
        <taxon>Trichosporeae</taxon>
        <taxon>Loxocarpinae</taxon>
        <taxon>Dorcoceras</taxon>
    </lineage>
</organism>
<dbReference type="Proteomes" id="UP000250235">
    <property type="component" value="Unassembled WGS sequence"/>
</dbReference>
<feature type="chain" id="PRO_5016396467" evidence="1">
    <location>
        <begin position="20"/>
        <end position="130"/>
    </location>
</feature>
<keyword evidence="1" id="KW-0732">Signal</keyword>
<dbReference type="AlphaFoldDB" id="A0A2Z7CC43"/>
<gene>
    <name evidence="2" type="ORF">F511_14337</name>
</gene>
<evidence type="ECO:0000313" key="3">
    <source>
        <dbReference type="Proteomes" id="UP000250235"/>
    </source>
</evidence>
<protein>
    <submittedName>
        <fullName evidence="2">Ly 5'-AMP-activated protein kinase beta-1 subunit-related</fullName>
    </submittedName>
</protein>
<name>A0A2Z7CC43_9LAMI</name>
<proteinExistence type="predicted"/>
<accession>A0A2Z7CC43</accession>
<evidence type="ECO:0000256" key="1">
    <source>
        <dbReference type="SAM" id="SignalP"/>
    </source>
</evidence>
<dbReference type="GO" id="GO:0016301">
    <property type="term" value="F:kinase activity"/>
    <property type="evidence" value="ECO:0007669"/>
    <property type="project" value="UniProtKB-KW"/>
</dbReference>
<dbReference type="EMBL" id="KQ999308">
    <property type="protein sequence ID" value="KZV42023.1"/>
    <property type="molecule type" value="Genomic_DNA"/>
</dbReference>
<keyword evidence="3" id="KW-1185">Reference proteome</keyword>
<sequence>MTKSQPLILSILSVDCVLSLSPFELRSAVDIQLFARAKRCRINLCKRHRFVYRYLQIASAEYDDVTDDVINANPSADSPARHRFIFFASLHLLILIANAKSCRSNLFTRHRFAIANTNCWLKLSADFIPL</sequence>
<keyword evidence="2" id="KW-0808">Transferase</keyword>
<reference evidence="2 3" key="1">
    <citation type="journal article" date="2015" name="Proc. Natl. Acad. Sci. U.S.A.">
        <title>The resurrection genome of Boea hygrometrica: A blueprint for survival of dehydration.</title>
        <authorList>
            <person name="Xiao L."/>
            <person name="Yang G."/>
            <person name="Zhang L."/>
            <person name="Yang X."/>
            <person name="Zhao S."/>
            <person name="Ji Z."/>
            <person name="Zhou Q."/>
            <person name="Hu M."/>
            <person name="Wang Y."/>
            <person name="Chen M."/>
            <person name="Xu Y."/>
            <person name="Jin H."/>
            <person name="Xiao X."/>
            <person name="Hu G."/>
            <person name="Bao F."/>
            <person name="Hu Y."/>
            <person name="Wan P."/>
            <person name="Li L."/>
            <person name="Deng X."/>
            <person name="Kuang T."/>
            <person name="Xiang C."/>
            <person name="Zhu J.K."/>
            <person name="Oliver M.J."/>
            <person name="He Y."/>
        </authorList>
    </citation>
    <scope>NUCLEOTIDE SEQUENCE [LARGE SCALE GENOMIC DNA]</scope>
    <source>
        <strain evidence="3">cv. XS01</strain>
    </source>
</reference>